<accession>A0A386UJH4</accession>
<dbReference type="PANTHER" id="PTHR30157">
    <property type="entry name" value="FERRIC REDUCTASE, NADPH-DEPENDENT"/>
    <property type="match status" value="1"/>
</dbReference>
<organism evidence="3 4">
    <name type="scientific">Paracoccus yeei</name>
    <dbReference type="NCBI Taxonomy" id="147645"/>
    <lineage>
        <taxon>Bacteria</taxon>
        <taxon>Pseudomonadati</taxon>
        <taxon>Pseudomonadota</taxon>
        <taxon>Alphaproteobacteria</taxon>
        <taxon>Rhodobacterales</taxon>
        <taxon>Paracoccaceae</taxon>
        <taxon>Paracoccus</taxon>
    </lineage>
</organism>
<dbReference type="Proteomes" id="UP000272010">
    <property type="component" value="Chromosome"/>
</dbReference>
<dbReference type="GO" id="GO:0016491">
    <property type="term" value="F:oxidoreductase activity"/>
    <property type="evidence" value="ECO:0007669"/>
    <property type="project" value="InterPro"/>
</dbReference>
<gene>
    <name evidence="3" type="ORF">PY32053_00814</name>
</gene>
<evidence type="ECO:0000313" key="4">
    <source>
        <dbReference type="Proteomes" id="UP000272010"/>
    </source>
</evidence>
<protein>
    <submittedName>
        <fullName evidence="3">Siderophore-interacting protein</fullName>
    </submittedName>
</protein>
<dbReference type="Pfam" id="PF08021">
    <property type="entry name" value="FAD_binding_9"/>
    <property type="match status" value="2"/>
</dbReference>
<dbReference type="InterPro" id="IPR039261">
    <property type="entry name" value="FNR_nucleotide-bd"/>
</dbReference>
<comment type="similarity">
    <text evidence="1">Belongs to the SIP oxidoreductase family.</text>
</comment>
<dbReference type="InterPro" id="IPR017938">
    <property type="entry name" value="Riboflavin_synthase-like_b-brl"/>
</dbReference>
<dbReference type="CDD" id="cd06193">
    <property type="entry name" value="siderophore_interacting"/>
    <property type="match status" value="1"/>
</dbReference>
<dbReference type="Pfam" id="PF03551">
    <property type="entry name" value="PadR"/>
    <property type="match status" value="1"/>
</dbReference>
<dbReference type="PROSITE" id="PS51384">
    <property type="entry name" value="FAD_FR"/>
    <property type="match status" value="1"/>
</dbReference>
<dbReference type="InterPro" id="IPR036390">
    <property type="entry name" value="WH_DNA-bd_sf"/>
</dbReference>
<dbReference type="Gene3D" id="3.40.50.80">
    <property type="entry name" value="Nucleotide-binding domain of ferredoxin-NADP reductase (FNR) module"/>
    <property type="match status" value="1"/>
</dbReference>
<dbReference type="InterPro" id="IPR007037">
    <property type="entry name" value="SIP_rossman_dom"/>
</dbReference>
<reference evidence="4" key="1">
    <citation type="submission" date="2018-07" db="EMBL/GenBank/DDBJ databases">
        <title>Genome Structure of the Opportunistic Pathogen Paracoccus yeei (Alphaproteobacteria) and Identification of Putative Virulence Factors.</title>
        <authorList>
            <person name="Lasek R."/>
            <person name="Szuplewska M."/>
            <person name="Mitura M."/>
            <person name="Decewicz P."/>
            <person name="Chmielowska C."/>
            <person name="Pawlot A."/>
            <person name="Sentkowska D."/>
            <person name="Czarnecki J."/>
            <person name="Bartosik D."/>
        </authorList>
    </citation>
    <scope>NUCLEOTIDE SEQUENCE [LARGE SCALE GENOMIC DNA]</scope>
    <source>
        <strain evidence="4">CCUG 32053</strain>
    </source>
</reference>
<dbReference type="GO" id="GO:0006355">
    <property type="term" value="P:regulation of DNA-templated transcription"/>
    <property type="evidence" value="ECO:0007669"/>
    <property type="project" value="UniProtKB-ARBA"/>
</dbReference>
<dbReference type="InterPro" id="IPR013113">
    <property type="entry name" value="SIP_FAD-bd"/>
</dbReference>
<evidence type="ECO:0000313" key="3">
    <source>
        <dbReference type="EMBL" id="AYF00488.1"/>
    </source>
</evidence>
<evidence type="ECO:0000259" key="2">
    <source>
        <dbReference type="PROSITE" id="PS51384"/>
    </source>
</evidence>
<dbReference type="InterPro" id="IPR011991">
    <property type="entry name" value="ArsR-like_HTH"/>
</dbReference>
<dbReference type="AlphaFoldDB" id="A0A386UJH4"/>
<dbReference type="Pfam" id="PF04954">
    <property type="entry name" value="SIP"/>
    <property type="match status" value="1"/>
</dbReference>
<evidence type="ECO:0000256" key="1">
    <source>
        <dbReference type="ARBA" id="ARBA00035644"/>
    </source>
</evidence>
<dbReference type="Gene3D" id="2.40.30.10">
    <property type="entry name" value="Translation factors"/>
    <property type="match status" value="1"/>
</dbReference>
<sequence length="423" mass="46004">MGGMKQPDHAERRPGRRGRSPLDYGELRLFLLAIIADRPSHGYELIKAIEERTGGHYIPSPGAIYPNLSWLEDLGLVTVQPQGGRKCYAITPEGRAFLAANRPAIGAILVRDWTVPTGDPVRAGMQALKSALATVLAGPEDPARLSAIADLLQTTARAIREIAPPRRNDTEQGISVTMEQITTRHRFDIRRRPLVVRDKTRVTPQMIRLVLAGDDLADFQSPAPDDHVKLLIDGPGGEPVMREYTPRAFDPQAGTLTIDFAVHEAGPATQWAVDAAPGDRLTVAGPRGSTVIAPVFDWWLLIGDETALPAMGRWVEGMAQGAAVTTLGLVTGPAEEQHWQTLANHVAHWCHRADPVDPQAVASAVAGLDLPEGRGFVWIAAEAGVARHIRDHFLTARNHPRHWLKAAGYWTAGKADTSDKTLE</sequence>
<dbReference type="InterPro" id="IPR017927">
    <property type="entry name" value="FAD-bd_FR_type"/>
</dbReference>
<dbReference type="CDD" id="cd00090">
    <property type="entry name" value="HTH_ARSR"/>
    <property type="match status" value="1"/>
</dbReference>
<dbReference type="EMBL" id="CP031078">
    <property type="protein sequence ID" value="AYF00488.1"/>
    <property type="molecule type" value="Genomic_DNA"/>
</dbReference>
<dbReference type="InterPro" id="IPR005149">
    <property type="entry name" value="Tscrpt_reg_PadR_N"/>
</dbReference>
<name>A0A386UJH4_9RHOB</name>
<dbReference type="InterPro" id="IPR039374">
    <property type="entry name" value="SIP_fam"/>
</dbReference>
<feature type="domain" description="FAD-binding FR-type" evidence="2">
    <location>
        <begin position="189"/>
        <end position="293"/>
    </location>
</feature>
<dbReference type="SUPFAM" id="SSF63380">
    <property type="entry name" value="Riboflavin synthase domain-like"/>
    <property type="match status" value="1"/>
</dbReference>
<proteinExistence type="inferred from homology"/>
<dbReference type="PANTHER" id="PTHR30157:SF0">
    <property type="entry name" value="NADPH-DEPENDENT FERRIC-CHELATE REDUCTASE"/>
    <property type="match status" value="1"/>
</dbReference>
<dbReference type="Gene3D" id="1.10.10.10">
    <property type="entry name" value="Winged helix-like DNA-binding domain superfamily/Winged helix DNA-binding domain"/>
    <property type="match status" value="1"/>
</dbReference>
<dbReference type="InterPro" id="IPR036388">
    <property type="entry name" value="WH-like_DNA-bd_sf"/>
</dbReference>
<dbReference type="SUPFAM" id="SSF46785">
    <property type="entry name" value="Winged helix' DNA-binding domain"/>
    <property type="match status" value="1"/>
</dbReference>